<sequence>MTTIRCILAIAVKKNWGLYQLDMNAAFLHGDLHEEVYMKFSTGLDPPAPNLVFRLKISLYGLRQASRQWYSRLTTALNFKGFTHSFNDYSLFYKKNINYVSLVAVYVDDILLTSNNIKELNDLKYFLDQEFKIKDLGNLSYFLGMEVLHEPSGLILYQRKFTLELLTEFDCLGLSPTSSHLDPSSKLHAGVGAPLSDPLLYRQLLGKLNFLTHARPDISFAVQHLSQFMQDPREPHFSVAHHCLCYLLCDPGLGLFMFGDPSLDLIAFCGSDWGSCPDSHRSVSGFFISLGGYPVSWKSKKQPSVSCLLLRLSTGQ</sequence>
<dbReference type="InterPro" id="IPR013103">
    <property type="entry name" value="RVT_2"/>
</dbReference>
<evidence type="ECO:0000259" key="1">
    <source>
        <dbReference type="Pfam" id="PF07727"/>
    </source>
</evidence>
<dbReference type="PANTHER" id="PTHR11439">
    <property type="entry name" value="GAG-POL-RELATED RETROTRANSPOSON"/>
    <property type="match status" value="1"/>
</dbReference>
<name>A0A1S3Y8Y2_TOBAC</name>
<gene>
    <name evidence="2" type="primary">LOC107773891</name>
</gene>
<dbReference type="STRING" id="4097.A0A1S3Y8Y2"/>
<protein>
    <submittedName>
        <fullName evidence="2">Uncharacterized mitochondrial protein AtMg00810-like</fullName>
    </submittedName>
</protein>
<evidence type="ECO:0000313" key="2">
    <source>
        <dbReference type="RefSeq" id="XP_016448801.1"/>
    </source>
</evidence>
<dbReference type="OrthoDB" id="128382at2759"/>
<dbReference type="CDD" id="cd09272">
    <property type="entry name" value="RNase_HI_RT_Ty1"/>
    <property type="match status" value="1"/>
</dbReference>
<proteinExistence type="predicted"/>
<accession>A0A1S3Y8Y2</accession>
<dbReference type="PaxDb" id="4097-A0A1S3Y8Y2"/>
<dbReference type="InterPro" id="IPR043502">
    <property type="entry name" value="DNA/RNA_pol_sf"/>
</dbReference>
<dbReference type="Pfam" id="PF07727">
    <property type="entry name" value="RVT_2"/>
    <property type="match status" value="1"/>
</dbReference>
<organism evidence="2">
    <name type="scientific">Nicotiana tabacum</name>
    <name type="common">Common tobacco</name>
    <dbReference type="NCBI Taxonomy" id="4097"/>
    <lineage>
        <taxon>Eukaryota</taxon>
        <taxon>Viridiplantae</taxon>
        <taxon>Streptophyta</taxon>
        <taxon>Embryophyta</taxon>
        <taxon>Tracheophyta</taxon>
        <taxon>Spermatophyta</taxon>
        <taxon>Magnoliopsida</taxon>
        <taxon>eudicotyledons</taxon>
        <taxon>Gunneridae</taxon>
        <taxon>Pentapetalae</taxon>
        <taxon>asterids</taxon>
        <taxon>lamiids</taxon>
        <taxon>Solanales</taxon>
        <taxon>Solanaceae</taxon>
        <taxon>Nicotianoideae</taxon>
        <taxon>Nicotianeae</taxon>
        <taxon>Nicotiana</taxon>
    </lineage>
</organism>
<dbReference type="KEGG" id="nta:107773891"/>
<dbReference type="AlphaFoldDB" id="A0A1S3Y8Y2"/>
<dbReference type="SUPFAM" id="SSF56672">
    <property type="entry name" value="DNA/RNA polymerases"/>
    <property type="match status" value="1"/>
</dbReference>
<feature type="domain" description="Reverse transcriptase Ty1/copia-type" evidence="1">
    <location>
        <begin position="3"/>
        <end position="171"/>
    </location>
</feature>
<dbReference type="RefSeq" id="XP_016448801.1">
    <property type="nucleotide sequence ID" value="XM_016593315.1"/>
</dbReference>
<dbReference type="PANTHER" id="PTHR11439:SF447">
    <property type="entry name" value="REVERSE TRANSCRIPTASE TY1_COPIA-TYPE DOMAIN-CONTAINING PROTEIN"/>
    <property type="match status" value="1"/>
</dbReference>
<reference evidence="2" key="1">
    <citation type="submission" date="2025-08" db="UniProtKB">
        <authorList>
            <consortium name="RefSeq"/>
        </authorList>
    </citation>
    <scope>IDENTIFICATION</scope>
</reference>